<evidence type="ECO:0000313" key="8">
    <source>
        <dbReference type="EMBL" id="JAP18076.1"/>
    </source>
</evidence>
<evidence type="ECO:0000256" key="2">
    <source>
        <dbReference type="ARBA" id="ARBA00009809"/>
    </source>
</evidence>
<dbReference type="GO" id="GO:0030246">
    <property type="term" value="F:carbohydrate binding"/>
    <property type="evidence" value="ECO:0007669"/>
    <property type="project" value="InterPro"/>
</dbReference>
<keyword evidence="5" id="KW-0378">Hydrolase</keyword>
<comment type="catalytic activity">
    <reaction evidence="1">
        <text>Hydrolysis of terminal non-reducing beta-D-galactose residues in beta-D-galactosides.</text>
        <dbReference type="EC" id="3.2.1.23"/>
    </reaction>
</comment>
<dbReference type="PANTHER" id="PTHR23421">
    <property type="entry name" value="BETA-GALACTOSIDASE RELATED"/>
    <property type="match status" value="1"/>
</dbReference>
<organism evidence="8">
    <name type="scientific">Solanum chacoense</name>
    <name type="common">Chaco potato</name>
    <dbReference type="NCBI Taxonomy" id="4108"/>
    <lineage>
        <taxon>Eukaryota</taxon>
        <taxon>Viridiplantae</taxon>
        <taxon>Streptophyta</taxon>
        <taxon>Embryophyta</taxon>
        <taxon>Tracheophyta</taxon>
        <taxon>Spermatophyta</taxon>
        <taxon>Magnoliopsida</taxon>
        <taxon>eudicotyledons</taxon>
        <taxon>Gunneridae</taxon>
        <taxon>Pentapetalae</taxon>
        <taxon>asterids</taxon>
        <taxon>lamiids</taxon>
        <taxon>Solanales</taxon>
        <taxon>Solanaceae</taxon>
        <taxon>Solanoideae</taxon>
        <taxon>Solaneae</taxon>
        <taxon>Solanum</taxon>
    </lineage>
</organism>
<dbReference type="GO" id="GO:0005975">
    <property type="term" value="P:carbohydrate metabolic process"/>
    <property type="evidence" value="ECO:0007669"/>
    <property type="project" value="InterPro"/>
</dbReference>
<accession>A0A0V0HCC4</accession>
<dbReference type="Gene3D" id="2.60.120.740">
    <property type="match status" value="1"/>
</dbReference>
<dbReference type="FunFam" id="2.60.120.740:FF:000002">
    <property type="entry name" value="Beta-galactosidase"/>
    <property type="match status" value="1"/>
</dbReference>
<dbReference type="PROSITE" id="PS50228">
    <property type="entry name" value="SUEL_LECTIN"/>
    <property type="match status" value="1"/>
</dbReference>
<dbReference type="EMBL" id="GEDG01021724">
    <property type="protein sequence ID" value="JAP18076.1"/>
    <property type="molecule type" value="Transcribed_RNA"/>
</dbReference>
<evidence type="ECO:0000259" key="7">
    <source>
        <dbReference type="PROSITE" id="PS50228"/>
    </source>
</evidence>
<dbReference type="CDD" id="cd22842">
    <property type="entry name" value="Gal_Rha_Lectin_BGal"/>
    <property type="match status" value="1"/>
</dbReference>
<dbReference type="AlphaFoldDB" id="A0A0V0HCC4"/>
<dbReference type="GO" id="GO:0004565">
    <property type="term" value="F:beta-galactosidase activity"/>
    <property type="evidence" value="ECO:0007669"/>
    <property type="project" value="UniProtKB-EC"/>
</dbReference>
<dbReference type="Pfam" id="PF21467">
    <property type="entry name" value="BetaGal_gal-bd"/>
    <property type="match status" value="1"/>
</dbReference>
<evidence type="ECO:0000256" key="4">
    <source>
        <dbReference type="ARBA" id="ARBA00022729"/>
    </source>
</evidence>
<keyword evidence="4" id="KW-0732">Signal</keyword>
<evidence type="ECO:0000256" key="5">
    <source>
        <dbReference type="ARBA" id="ARBA00022801"/>
    </source>
</evidence>
<dbReference type="Pfam" id="PF02140">
    <property type="entry name" value="SUEL_Lectin"/>
    <property type="match status" value="1"/>
</dbReference>
<dbReference type="InterPro" id="IPR043159">
    <property type="entry name" value="Lectin_gal-bd_sf"/>
</dbReference>
<name>A0A0V0HCC4_SOLCH</name>
<sequence length="204" mass="22805">MIHMGKGMAWLNGQEIGRYWPRRTSKYEKCVTQCDYRGKFNPDKCVTGCGQPTQRWYHVPRSWFKPSGNVLIIFEETGGDPSQIRFSMRKVSGACGHLSEDHPSFDVENLQGSEIEKDKNRPTLRLKCPTNTNISSVKFASFGNPNGTCGSYMLGDCHDSNSASLVEKVCLNQNECALEMSSSNFNMQLCPSTVKKLAVEVNCS</sequence>
<feature type="domain" description="SUEL-type lectin" evidence="7">
    <location>
        <begin position="118"/>
        <end position="204"/>
    </location>
</feature>
<dbReference type="EC" id="3.2.1.23" evidence="3"/>
<dbReference type="InterPro" id="IPR008979">
    <property type="entry name" value="Galactose-bd-like_sf"/>
</dbReference>
<reference evidence="8" key="1">
    <citation type="submission" date="2015-12" db="EMBL/GenBank/DDBJ databases">
        <title>Gene expression during late stages of embryo sac development: a critical building block for successful pollen-pistil interactions.</title>
        <authorList>
            <person name="Liu Y."/>
            <person name="Joly V."/>
            <person name="Sabar M."/>
            <person name="Matton D.P."/>
        </authorList>
    </citation>
    <scope>NUCLEOTIDE SEQUENCE</scope>
</reference>
<comment type="similarity">
    <text evidence="2">Belongs to the glycosyl hydrolase 35 family.</text>
</comment>
<evidence type="ECO:0000256" key="1">
    <source>
        <dbReference type="ARBA" id="ARBA00001412"/>
    </source>
</evidence>
<dbReference type="Gene3D" id="2.60.120.260">
    <property type="entry name" value="Galactose-binding domain-like"/>
    <property type="match status" value="1"/>
</dbReference>
<keyword evidence="6" id="KW-0326">Glycosidase</keyword>
<dbReference type="InterPro" id="IPR000922">
    <property type="entry name" value="Lectin_gal-bd_dom"/>
</dbReference>
<proteinExistence type="inferred from homology"/>
<dbReference type="InterPro" id="IPR048913">
    <property type="entry name" value="BetaGal_gal-bd"/>
</dbReference>
<dbReference type="SUPFAM" id="SSF49785">
    <property type="entry name" value="Galactose-binding domain-like"/>
    <property type="match status" value="1"/>
</dbReference>
<evidence type="ECO:0000256" key="6">
    <source>
        <dbReference type="ARBA" id="ARBA00023295"/>
    </source>
</evidence>
<protein>
    <recommendedName>
        <fullName evidence="3">beta-galactosidase</fullName>
        <ecNumber evidence="3">3.2.1.23</ecNumber>
    </recommendedName>
</protein>
<evidence type="ECO:0000256" key="3">
    <source>
        <dbReference type="ARBA" id="ARBA00012756"/>
    </source>
</evidence>
<dbReference type="InterPro" id="IPR001944">
    <property type="entry name" value="Glycoside_Hdrlase_35"/>
</dbReference>